<dbReference type="SUPFAM" id="SSF53335">
    <property type="entry name" value="S-adenosyl-L-methionine-dependent methyltransferases"/>
    <property type="match status" value="1"/>
</dbReference>
<evidence type="ECO:0000256" key="1">
    <source>
        <dbReference type="ARBA" id="ARBA00005189"/>
    </source>
</evidence>
<dbReference type="InterPro" id="IPR029063">
    <property type="entry name" value="SAM-dependent_MTases_sf"/>
</dbReference>
<evidence type="ECO:0000256" key="4">
    <source>
        <dbReference type="ARBA" id="ARBA00025707"/>
    </source>
</evidence>
<evidence type="ECO:0000256" key="2">
    <source>
        <dbReference type="ARBA" id="ARBA00022603"/>
    </source>
</evidence>
<dbReference type="PANTHER" id="PTHR44307">
    <property type="entry name" value="PHOSPHOETHANOLAMINE METHYLTRANSFERASE"/>
    <property type="match status" value="1"/>
</dbReference>
<feature type="transmembrane region" description="Helical" evidence="5">
    <location>
        <begin position="257"/>
        <end position="276"/>
    </location>
</feature>
<keyword evidence="3" id="KW-0808">Transferase</keyword>
<keyword evidence="2" id="KW-0489">Methyltransferase</keyword>
<organism evidence="7">
    <name type="scientific">viral metagenome</name>
    <dbReference type="NCBI Taxonomy" id="1070528"/>
    <lineage>
        <taxon>unclassified sequences</taxon>
        <taxon>metagenomes</taxon>
        <taxon>organismal metagenomes</taxon>
    </lineage>
</organism>
<dbReference type="InterPro" id="IPR025714">
    <property type="entry name" value="Methyltranfer_dom"/>
</dbReference>
<protein>
    <recommendedName>
        <fullName evidence="6">Methyltransferase domain-containing protein</fullName>
    </recommendedName>
</protein>
<evidence type="ECO:0000313" key="7">
    <source>
        <dbReference type="EMBL" id="QHT05927.1"/>
    </source>
</evidence>
<dbReference type="Pfam" id="PF13847">
    <property type="entry name" value="Methyltransf_31"/>
    <property type="match status" value="1"/>
</dbReference>
<keyword evidence="5" id="KW-0472">Membrane</keyword>
<evidence type="ECO:0000259" key="6">
    <source>
        <dbReference type="Pfam" id="PF13847"/>
    </source>
</evidence>
<feature type="domain" description="Methyltransferase" evidence="6">
    <location>
        <begin position="103"/>
        <end position="225"/>
    </location>
</feature>
<accession>A0A6C0CNX6</accession>
<dbReference type="GO" id="GO:0008168">
    <property type="term" value="F:methyltransferase activity"/>
    <property type="evidence" value="ECO:0007669"/>
    <property type="project" value="UniProtKB-KW"/>
</dbReference>
<dbReference type="EMBL" id="MN739461">
    <property type="protein sequence ID" value="QHT05927.1"/>
    <property type="molecule type" value="Genomic_DNA"/>
</dbReference>
<comment type="pathway">
    <text evidence="1">Lipid metabolism.</text>
</comment>
<evidence type="ECO:0000256" key="5">
    <source>
        <dbReference type="SAM" id="Phobius"/>
    </source>
</evidence>
<comment type="pathway">
    <text evidence="4">Phospholipid metabolism.</text>
</comment>
<proteinExistence type="predicted"/>
<keyword evidence="5" id="KW-1133">Transmembrane helix</keyword>
<dbReference type="AlphaFoldDB" id="A0A6C0CNX6"/>
<evidence type="ECO:0000256" key="3">
    <source>
        <dbReference type="ARBA" id="ARBA00022679"/>
    </source>
</evidence>
<keyword evidence="5" id="KW-0812">Transmembrane</keyword>
<dbReference type="Gene3D" id="3.40.50.150">
    <property type="entry name" value="Vaccinia Virus protein VP39"/>
    <property type="match status" value="1"/>
</dbReference>
<dbReference type="GO" id="GO:0032259">
    <property type="term" value="P:methylation"/>
    <property type="evidence" value="ECO:0007669"/>
    <property type="project" value="UniProtKB-KW"/>
</dbReference>
<reference evidence="7" key="1">
    <citation type="journal article" date="2020" name="Nature">
        <title>Giant virus diversity and host interactions through global metagenomics.</title>
        <authorList>
            <person name="Schulz F."/>
            <person name="Roux S."/>
            <person name="Paez-Espino D."/>
            <person name="Jungbluth S."/>
            <person name="Walsh D.A."/>
            <person name="Denef V.J."/>
            <person name="McMahon K.D."/>
            <person name="Konstantinidis K.T."/>
            <person name="Eloe-Fadrosh E.A."/>
            <person name="Kyrpides N.C."/>
            <person name="Woyke T."/>
        </authorList>
    </citation>
    <scope>NUCLEOTIDE SEQUENCE</scope>
    <source>
        <strain evidence="7">GVMAG-M-3300021425-14</strain>
    </source>
</reference>
<sequence>MIIFIFFVLLIILIIHIFYKFCVYKSMLSLGKYDFPIDISFNELYKWDKLYQENKDLEGIYYDNVDYNSNEFCCSEQSHNVLIVRPTYFHKTYYYETKIMDVKDGDVILDCGFGNGDFCTYLFDKYSNITYYGISNCKKQVDFVKNKWKNNKNVNIIFDSYDNLKKHFNKPTVNKVFFIESHGYSAERRTLFKQVYDILLPKGKMYIKSPCFHSKTHKSIVENNISVWAWNWSSVEANLYDIHKSGFSNINYKNVNYFILLSGYSITLFLRMLYVLHNMCNGYIYKKYNKFYFIPFIGLLKTVFNTRTFVCVAEK</sequence>
<dbReference type="PANTHER" id="PTHR44307:SF2">
    <property type="entry name" value="PHOSPHOETHANOLAMINE METHYLTRANSFERASE ISOFORM X1"/>
    <property type="match status" value="1"/>
</dbReference>
<name>A0A6C0CNX6_9ZZZZ</name>